<sequence length="139" mass="16200">MSWGIKISDEYHWRGELCVVGLDYNFQRAIDYISSVKGKTLATSIVDSRRYDRGIISRVPYPNLAYTGEGENRDQRLEDGNLALKNNLRYKRPTRVICKYDSDNNANVSRYKFMYEGLYQVSKCDNKFKCLNCLCITLK</sequence>
<dbReference type="PANTHER" id="PTHR45660">
    <property type="entry name" value="HISTONE-LYSINE N-METHYLTRANSFERASE SETMAR"/>
    <property type="match status" value="1"/>
</dbReference>
<proteinExistence type="predicted"/>
<dbReference type="Proteomes" id="UP000593577">
    <property type="component" value="Unassembled WGS sequence"/>
</dbReference>
<dbReference type="PROSITE" id="PS51015">
    <property type="entry name" value="YDG"/>
    <property type="match status" value="1"/>
</dbReference>
<accession>A0A7J8WQ90</accession>
<comment type="caution">
    <text evidence="5">The sequence shown here is derived from an EMBL/GenBank/DDBJ whole genome shotgun (WGS) entry which is preliminary data.</text>
</comment>
<comment type="subcellular location">
    <subcellularLocation>
        <location evidence="1">Chromosome</location>
        <location evidence="1">Centromere</location>
    </subcellularLocation>
    <subcellularLocation>
        <location evidence="3">Nucleus</location>
    </subcellularLocation>
</comment>
<organism evidence="5 6">
    <name type="scientific">Gossypium aridum</name>
    <name type="common">American cotton</name>
    <name type="synonym">Erioxylum aridum</name>
    <dbReference type="NCBI Taxonomy" id="34290"/>
    <lineage>
        <taxon>Eukaryota</taxon>
        <taxon>Viridiplantae</taxon>
        <taxon>Streptophyta</taxon>
        <taxon>Embryophyta</taxon>
        <taxon>Tracheophyta</taxon>
        <taxon>Spermatophyta</taxon>
        <taxon>Magnoliopsida</taxon>
        <taxon>eudicotyledons</taxon>
        <taxon>Gunneridae</taxon>
        <taxon>Pentapetalae</taxon>
        <taxon>rosids</taxon>
        <taxon>malvids</taxon>
        <taxon>Malvales</taxon>
        <taxon>Malvaceae</taxon>
        <taxon>Malvoideae</taxon>
        <taxon>Gossypium</taxon>
    </lineage>
</organism>
<dbReference type="GO" id="GO:0000775">
    <property type="term" value="C:chromosome, centromeric region"/>
    <property type="evidence" value="ECO:0007669"/>
    <property type="project" value="UniProtKB-SubCell"/>
</dbReference>
<name>A0A7J8WQ90_GOSAI</name>
<dbReference type="AlphaFoldDB" id="A0A7J8WQ90"/>
<dbReference type="Gene3D" id="2.30.280.10">
    <property type="entry name" value="SRA-YDG"/>
    <property type="match status" value="1"/>
</dbReference>
<dbReference type="InterPro" id="IPR015947">
    <property type="entry name" value="PUA-like_sf"/>
</dbReference>
<evidence type="ECO:0000313" key="6">
    <source>
        <dbReference type="Proteomes" id="UP000593577"/>
    </source>
</evidence>
<dbReference type="SUPFAM" id="SSF88697">
    <property type="entry name" value="PUA domain-like"/>
    <property type="match status" value="1"/>
</dbReference>
<evidence type="ECO:0000259" key="4">
    <source>
        <dbReference type="PROSITE" id="PS51015"/>
    </source>
</evidence>
<gene>
    <name evidence="5" type="ORF">Goari_018534</name>
</gene>
<dbReference type="EMBL" id="JABFAA010000002">
    <property type="protein sequence ID" value="MBA0677113.1"/>
    <property type="molecule type" value="Genomic_DNA"/>
</dbReference>
<dbReference type="Pfam" id="PF02182">
    <property type="entry name" value="SAD_SRA"/>
    <property type="match status" value="1"/>
</dbReference>
<feature type="domain" description="YDG" evidence="4">
    <location>
        <begin position="1"/>
        <end position="139"/>
    </location>
</feature>
<dbReference type="InterPro" id="IPR003105">
    <property type="entry name" value="SRA_YDG"/>
</dbReference>
<dbReference type="SMART" id="SM00466">
    <property type="entry name" value="SRA"/>
    <property type="match status" value="1"/>
</dbReference>
<dbReference type="InterPro" id="IPR036987">
    <property type="entry name" value="SRA-YDG_sf"/>
</dbReference>
<evidence type="ECO:0000313" key="5">
    <source>
        <dbReference type="EMBL" id="MBA0677113.1"/>
    </source>
</evidence>
<dbReference type="GO" id="GO:0005634">
    <property type="term" value="C:nucleus"/>
    <property type="evidence" value="ECO:0007669"/>
    <property type="project" value="UniProtKB-SubCell"/>
</dbReference>
<protein>
    <recommendedName>
        <fullName evidence="4">YDG domain-containing protein</fullName>
    </recommendedName>
</protein>
<dbReference type="GO" id="GO:0003690">
    <property type="term" value="F:double-stranded DNA binding"/>
    <property type="evidence" value="ECO:0007669"/>
    <property type="project" value="TreeGrafter"/>
</dbReference>
<dbReference type="PANTHER" id="PTHR45660:SF55">
    <property type="entry name" value="HISTONE-LYSINE N-METHYLTRANSFERASE, H3 LYSINE-9 SPECIFIC SUVH5-LIKE"/>
    <property type="match status" value="1"/>
</dbReference>
<dbReference type="GO" id="GO:0042054">
    <property type="term" value="F:histone methyltransferase activity"/>
    <property type="evidence" value="ECO:0007669"/>
    <property type="project" value="TreeGrafter"/>
</dbReference>
<evidence type="ECO:0000256" key="1">
    <source>
        <dbReference type="ARBA" id="ARBA00004584"/>
    </source>
</evidence>
<keyword evidence="2 3" id="KW-0539">Nucleus</keyword>
<evidence type="ECO:0000256" key="2">
    <source>
        <dbReference type="ARBA" id="ARBA00023242"/>
    </source>
</evidence>
<dbReference type="InterPro" id="IPR051357">
    <property type="entry name" value="H3K9_HMTase_SUVAR3-9"/>
</dbReference>
<keyword evidence="6" id="KW-1185">Reference proteome</keyword>
<evidence type="ECO:0000256" key="3">
    <source>
        <dbReference type="PROSITE-ProRule" id="PRU00358"/>
    </source>
</evidence>
<reference evidence="5 6" key="1">
    <citation type="journal article" date="2019" name="Genome Biol. Evol.">
        <title>Insights into the evolution of the New World diploid cottons (Gossypium, subgenus Houzingenia) based on genome sequencing.</title>
        <authorList>
            <person name="Grover C.E."/>
            <person name="Arick M.A. 2nd"/>
            <person name="Thrash A."/>
            <person name="Conover J.L."/>
            <person name="Sanders W.S."/>
            <person name="Peterson D.G."/>
            <person name="Frelichowski J.E."/>
            <person name="Scheffler J.A."/>
            <person name="Scheffler B.E."/>
            <person name="Wendel J.F."/>
        </authorList>
    </citation>
    <scope>NUCLEOTIDE SEQUENCE [LARGE SCALE GENOMIC DNA]</scope>
    <source>
        <strain evidence="5">185</strain>
        <tissue evidence="5">Leaf</tissue>
    </source>
</reference>